<sequence>MTTASILALVESIERRGDDALAAFAFQSALTRKGREAHAAGGSATLDAIRREIAAADPKRATVRAEILAAAWADLLPGSDRTV</sequence>
<organism evidence="1 2">
    <name type="scientific">Methylobacterium longum</name>
    <dbReference type="NCBI Taxonomy" id="767694"/>
    <lineage>
        <taxon>Bacteria</taxon>
        <taxon>Pseudomonadati</taxon>
        <taxon>Pseudomonadota</taxon>
        <taxon>Alphaproteobacteria</taxon>
        <taxon>Hyphomicrobiales</taxon>
        <taxon>Methylobacteriaceae</taxon>
        <taxon>Methylobacterium</taxon>
    </lineage>
</organism>
<reference evidence="2" key="1">
    <citation type="journal article" date="2019" name="Int. J. Syst. Evol. Microbiol.">
        <title>The Global Catalogue of Microorganisms (GCM) 10K type strain sequencing project: providing services to taxonomists for standard genome sequencing and annotation.</title>
        <authorList>
            <consortium name="The Broad Institute Genomics Platform"/>
            <consortium name="The Broad Institute Genome Sequencing Center for Infectious Disease"/>
            <person name="Wu L."/>
            <person name="Ma J."/>
        </authorList>
    </citation>
    <scope>NUCLEOTIDE SEQUENCE [LARGE SCALE GENOMIC DNA]</scope>
    <source>
        <strain evidence="2">CECT 7806</strain>
    </source>
</reference>
<evidence type="ECO:0008006" key="3">
    <source>
        <dbReference type="Google" id="ProtNLM"/>
    </source>
</evidence>
<proteinExistence type="predicted"/>
<dbReference type="RefSeq" id="WP_238292339.1">
    <property type="nucleotide sequence ID" value="NZ_BPQS01000053.1"/>
</dbReference>
<dbReference type="Proteomes" id="UP001244297">
    <property type="component" value="Unassembled WGS sequence"/>
</dbReference>
<protein>
    <recommendedName>
        <fullName evidence="3">Histidinol dehydrogenase</fullName>
    </recommendedName>
</protein>
<comment type="caution">
    <text evidence="1">The sequence shown here is derived from an EMBL/GenBank/DDBJ whole genome shotgun (WGS) entry which is preliminary data.</text>
</comment>
<evidence type="ECO:0000313" key="2">
    <source>
        <dbReference type="Proteomes" id="UP001244297"/>
    </source>
</evidence>
<evidence type="ECO:0000313" key="1">
    <source>
        <dbReference type="EMBL" id="MDN3569266.1"/>
    </source>
</evidence>
<keyword evidence="2" id="KW-1185">Reference proteome</keyword>
<name>A0ABT8AIJ0_9HYPH</name>
<accession>A0ABT8AIJ0</accession>
<dbReference type="EMBL" id="JAUFPT010000002">
    <property type="protein sequence ID" value="MDN3569266.1"/>
    <property type="molecule type" value="Genomic_DNA"/>
</dbReference>
<gene>
    <name evidence="1" type="ORF">QWZ18_01345</name>
</gene>